<organism evidence="1 2">
    <name type="scientific">Pagothenia borchgrevinki</name>
    <name type="common">Bald rockcod</name>
    <name type="synonym">Trematomus borchgrevinki</name>
    <dbReference type="NCBI Taxonomy" id="8213"/>
    <lineage>
        <taxon>Eukaryota</taxon>
        <taxon>Metazoa</taxon>
        <taxon>Chordata</taxon>
        <taxon>Craniata</taxon>
        <taxon>Vertebrata</taxon>
        <taxon>Euteleostomi</taxon>
        <taxon>Actinopterygii</taxon>
        <taxon>Neopterygii</taxon>
        <taxon>Teleostei</taxon>
        <taxon>Neoteleostei</taxon>
        <taxon>Acanthomorphata</taxon>
        <taxon>Eupercaria</taxon>
        <taxon>Perciformes</taxon>
        <taxon>Notothenioidei</taxon>
        <taxon>Nototheniidae</taxon>
        <taxon>Pagothenia</taxon>
    </lineage>
</organism>
<accession>A0ABD2H244</accession>
<keyword evidence="2" id="KW-1185">Reference proteome</keyword>
<gene>
    <name evidence="1" type="ORF">OYC64_014417</name>
</gene>
<proteinExistence type="predicted"/>
<evidence type="ECO:0000313" key="1">
    <source>
        <dbReference type="EMBL" id="KAL3059816.1"/>
    </source>
</evidence>
<sequence>MMKRMMRARVQIYSQPPAFMMRDRVELVEEPAQLAHTSAGQEQEVGENYPLNSVAFSPGGQGKPGFPCFFGL</sequence>
<comment type="caution">
    <text evidence="1">The sequence shown here is derived from an EMBL/GenBank/DDBJ whole genome shotgun (WGS) entry which is preliminary data.</text>
</comment>
<reference evidence="1 2" key="1">
    <citation type="journal article" date="2022" name="G3 (Bethesda)">
        <title>Evaluating Illumina-, Nanopore-, and PacBio-based genome assembly strategies with the bald notothen, Trematomus borchgrevinki.</title>
        <authorList>
            <person name="Rayamajhi N."/>
            <person name="Cheng C.C."/>
            <person name="Catchen J.M."/>
        </authorList>
    </citation>
    <scope>NUCLEOTIDE SEQUENCE [LARGE SCALE GENOMIC DNA]</scope>
    <source>
        <strain evidence="1">AGRC-2024</strain>
    </source>
</reference>
<protein>
    <submittedName>
        <fullName evidence="1">Uncharacterized protein</fullName>
    </submittedName>
</protein>
<dbReference type="EMBL" id="JBIYXZ010002073">
    <property type="protein sequence ID" value="KAL3059816.1"/>
    <property type="molecule type" value="Genomic_DNA"/>
</dbReference>
<name>A0ABD2H244_PAGBO</name>
<dbReference type="AlphaFoldDB" id="A0ABD2H244"/>
<reference evidence="1 2" key="2">
    <citation type="journal article" date="2024" name="G3 (Bethesda)">
        <title>The genome of the cryopelagic Antarctic bald notothen, Trematomus borchgrevinki.</title>
        <authorList>
            <person name="Rayamajhi N."/>
            <person name="Rivera-Colon A.G."/>
            <person name="Minhas B.F."/>
            <person name="Cheng C.C."/>
            <person name="Catchen J.M."/>
        </authorList>
    </citation>
    <scope>NUCLEOTIDE SEQUENCE [LARGE SCALE GENOMIC DNA]</scope>
    <source>
        <strain evidence="1">AGRC-2024</strain>
    </source>
</reference>
<evidence type="ECO:0000313" key="2">
    <source>
        <dbReference type="Proteomes" id="UP001619887"/>
    </source>
</evidence>
<dbReference type="Proteomes" id="UP001619887">
    <property type="component" value="Unassembled WGS sequence"/>
</dbReference>